<dbReference type="NCBIfam" id="TIGR01770">
    <property type="entry name" value="NDH_I_N"/>
    <property type="match status" value="1"/>
</dbReference>
<keyword evidence="5" id="KW-1278">Translocase</keyword>
<comment type="function">
    <text evidence="5">NDH-1 shuttles electrons from NADH, via FMN and iron-sulfur (Fe-S) centers, to quinones in the respiratory chain. The immediate electron acceptor for the enzyme in this species is believed to be ubiquinone. Couples the redox reaction to proton translocation (for every two electrons transferred, four hydrogen ions are translocated across the cytoplasmic membrane), and thus conserves the redox energy in a proton gradient.</text>
</comment>
<feature type="domain" description="NADH:quinone oxidoreductase/Mrp antiporter transmembrane" evidence="7">
    <location>
        <begin position="122"/>
        <end position="401"/>
    </location>
</feature>
<feature type="transmembrane region" description="Helical" evidence="5">
    <location>
        <begin position="298"/>
        <end position="319"/>
    </location>
</feature>
<dbReference type="Pfam" id="PF00361">
    <property type="entry name" value="Proton_antipo_M"/>
    <property type="match status" value="1"/>
</dbReference>
<evidence type="ECO:0000256" key="6">
    <source>
        <dbReference type="RuleBase" id="RU000320"/>
    </source>
</evidence>
<dbReference type="GO" id="GO:0005886">
    <property type="term" value="C:plasma membrane"/>
    <property type="evidence" value="ECO:0007669"/>
    <property type="project" value="UniProtKB-SubCell"/>
</dbReference>
<evidence type="ECO:0000256" key="3">
    <source>
        <dbReference type="ARBA" id="ARBA00022989"/>
    </source>
</evidence>
<dbReference type="GO" id="GO:0008137">
    <property type="term" value="F:NADH dehydrogenase (ubiquinone) activity"/>
    <property type="evidence" value="ECO:0007669"/>
    <property type="project" value="InterPro"/>
</dbReference>
<keyword evidence="5" id="KW-0830">Ubiquinone</keyword>
<comment type="caution">
    <text evidence="8">The sequence shown here is derived from an EMBL/GenBank/DDBJ whole genome shotgun (WGS) entry which is preliminary data.</text>
</comment>
<keyword evidence="5" id="KW-0520">NAD</keyword>
<dbReference type="EC" id="7.1.1.-" evidence="5"/>
<dbReference type="PANTHER" id="PTHR22773">
    <property type="entry name" value="NADH DEHYDROGENASE"/>
    <property type="match status" value="1"/>
</dbReference>
<comment type="subcellular location">
    <subcellularLocation>
        <location evidence="5">Cell membrane</location>
        <topology evidence="5">Multi-pass membrane protein</topology>
    </subcellularLocation>
    <subcellularLocation>
        <location evidence="1">Endomembrane system</location>
        <topology evidence="1">Multi-pass membrane protein</topology>
    </subcellularLocation>
    <subcellularLocation>
        <location evidence="6">Membrane</location>
        <topology evidence="6">Multi-pass membrane protein</topology>
    </subcellularLocation>
</comment>
<evidence type="ECO:0000313" key="8">
    <source>
        <dbReference type="EMBL" id="NGO39542.1"/>
    </source>
</evidence>
<proteinExistence type="inferred from homology"/>
<feature type="transmembrane region" description="Helical" evidence="5">
    <location>
        <begin position="157"/>
        <end position="181"/>
    </location>
</feature>
<dbReference type="Proteomes" id="UP000477311">
    <property type="component" value="Unassembled WGS sequence"/>
</dbReference>
<feature type="transmembrane region" description="Helical" evidence="5">
    <location>
        <begin position="439"/>
        <end position="465"/>
    </location>
</feature>
<keyword evidence="5" id="KW-0813">Transport</keyword>
<feature type="transmembrane region" description="Helical" evidence="5">
    <location>
        <begin position="367"/>
        <end position="388"/>
    </location>
</feature>
<evidence type="ECO:0000256" key="4">
    <source>
        <dbReference type="ARBA" id="ARBA00023136"/>
    </source>
</evidence>
<feature type="transmembrane region" description="Helical" evidence="5">
    <location>
        <begin position="325"/>
        <end position="347"/>
    </location>
</feature>
<evidence type="ECO:0000259" key="7">
    <source>
        <dbReference type="Pfam" id="PF00361"/>
    </source>
</evidence>
<feature type="transmembrane region" description="Helical" evidence="5">
    <location>
        <begin position="408"/>
        <end position="427"/>
    </location>
</feature>
<evidence type="ECO:0000256" key="2">
    <source>
        <dbReference type="ARBA" id="ARBA00022692"/>
    </source>
</evidence>
<feature type="transmembrane region" description="Helical" evidence="5">
    <location>
        <begin position="238"/>
        <end position="258"/>
    </location>
</feature>
<feature type="transmembrane region" description="Helical" evidence="5">
    <location>
        <begin position="104"/>
        <end position="120"/>
    </location>
</feature>
<feature type="transmembrane region" description="Helical" evidence="5">
    <location>
        <begin position="6"/>
        <end position="26"/>
    </location>
</feature>
<dbReference type="AlphaFoldDB" id="A0A6M1RXS1"/>
<dbReference type="InterPro" id="IPR010096">
    <property type="entry name" value="NADH-Q_OxRdtase_suN/2"/>
</dbReference>
<feature type="transmembrane region" description="Helical" evidence="5">
    <location>
        <begin position="33"/>
        <end position="54"/>
    </location>
</feature>
<reference evidence="8 9" key="1">
    <citation type="submission" date="2020-02" db="EMBL/GenBank/DDBJ databases">
        <title>Draft genome sequence of Limisphaera ngatamarikiensis NGM72.4T, a thermophilic Verrucomicrobia grouped in subdivision 3.</title>
        <authorList>
            <person name="Carere C.R."/>
            <person name="Steen J."/>
            <person name="Hugenholtz P."/>
            <person name="Stott M.B."/>
        </authorList>
    </citation>
    <scope>NUCLEOTIDE SEQUENCE [LARGE SCALE GENOMIC DNA]</scope>
    <source>
        <strain evidence="8 9">NGM72.4</strain>
    </source>
</reference>
<accession>A0A6M1RXS1</accession>
<evidence type="ECO:0000256" key="1">
    <source>
        <dbReference type="ARBA" id="ARBA00004127"/>
    </source>
</evidence>
<gene>
    <name evidence="5" type="primary">nuoN</name>
    <name evidence="8" type="ORF">G4L39_09055</name>
</gene>
<dbReference type="GO" id="GO:0048038">
    <property type="term" value="F:quinone binding"/>
    <property type="evidence" value="ECO:0007669"/>
    <property type="project" value="UniProtKB-KW"/>
</dbReference>
<dbReference type="InterPro" id="IPR001750">
    <property type="entry name" value="ND/Mrp_TM"/>
</dbReference>
<keyword evidence="4 5" id="KW-0472">Membrane</keyword>
<dbReference type="GO" id="GO:0012505">
    <property type="term" value="C:endomembrane system"/>
    <property type="evidence" value="ECO:0007669"/>
    <property type="project" value="UniProtKB-SubCell"/>
</dbReference>
<evidence type="ECO:0000313" key="9">
    <source>
        <dbReference type="Proteomes" id="UP000477311"/>
    </source>
</evidence>
<dbReference type="HAMAP" id="MF_00445">
    <property type="entry name" value="NDH1_NuoN_1"/>
    <property type="match status" value="1"/>
</dbReference>
<name>A0A6M1RXS1_9BACT</name>
<keyword evidence="2 5" id="KW-0812">Transmembrane</keyword>
<organism evidence="8 9">
    <name type="scientific">Limisphaera ngatamarikiensis</name>
    <dbReference type="NCBI Taxonomy" id="1324935"/>
    <lineage>
        <taxon>Bacteria</taxon>
        <taxon>Pseudomonadati</taxon>
        <taxon>Verrucomicrobiota</taxon>
        <taxon>Verrucomicrobiia</taxon>
        <taxon>Limisphaerales</taxon>
        <taxon>Limisphaeraceae</taxon>
        <taxon>Limisphaera</taxon>
    </lineage>
</organism>
<dbReference type="GO" id="GO:0050136">
    <property type="term" value="F:NADH dehydrogenase (quinone) (non-electrogenic) activity"/>
    <property type="evidence" value="ECO:0007669"/>
    <property type="project" value="UniProtKB-UniRule"/>
</dbReference>
<feature type="transmembrane region" description="Helical" evidence="5">
    <location>
        <begin position="270"/>
        <end position="291"/>
    </location>
</feature>
<dbReference type="EMBL" id="JAAKYA010000053">
    <property type="protein sequence ID" value="NGO39542.1"/>
    <property type="molecule type" value="Genomic_DNA"/>
</dbReference>
<comment type="similarity">
    <text evidence="5">Belongs to the complex I subunit 2 family.</text>
</comment>
<keyword evidence="3 5" id="KW-1133">Transmembrane helix</keyword>
<feature type="transmembrane region" description="Helical" evidence="5">
    <location>
        <begin position="201"/>
        <end position="226"/>
    </location>
</feature>
<keyword evidence="5" id="KW-1003">Cell membrane</keyword>
<dbReference type="RefSeq" id="WP_165107612.1">
    <property type="nucleotide sequence ID" value="NZ_JAAKYA010000053.1"/>
</dbReference>
<sequence length="485" mass="51371">MNIGLLSHEIAVVVLGVLLLLADLWLPARYRRALGWSAAAGLSALLVLSCLGAFGLDATGTAFGGMFVQDELALFFKRLFLLTGALVVGMAVEYTDRLRSGISEYYVLVLFALTGMMLAASARDLVLLFVSVELMTVSFYVLTAYERTRRASVEAGVKYLILGALSSAFLVLGIALLWGVTGRLQFPELAMVSARYAEHPLFLAGAALVLSGLGFKLAAVPFQVWAPDVYEGSPTPTTALLAAGSKAAGMVLLLRLLFTGLPGLWERAEVMTLLMVVSGATILYGNLGALGQRNLKRLLGYSSIAHAGYLLLGVCALSGAGQAAVLFYLVAYALTVVGAFLVVVLVLRHTGTEDVTGLAGLHERSPFLAATVALAMVSLAGVPPLAGFFGKFLLIRSVVEQVSQHPGYGVLAAVAVVGVVISIYYYFRVIRVIYWEPAAAEAAPVVVPQALRFAAALCLVGMLYLGLFPGRVLGWAEQASRVLAF</sequence>
<keyword evidence="9" id="KW-1185">Reference proteome</keyword>
<feature type="transmembrane region" description="Helical" evidence="5">
    <location>
        <begin position="126"/>
        <end position="145"/>
    </location>
</feature>
<comment type="subunit">
    <text evidence="5">NDH-1 is composed of 14 different subunits. Subunits NuoA, H, J, K, L, M, N constitute the membrane sector of the complex.</text>
</comment>
<protein>
    <recommendedName>
        <fullName evidence="5">NADH-quinone oxidoreductase subunit N</fullName>
        <ecNumber evidence="5">7.1.1.-</ecNumber>
    </recommendedName>
    <alternativeName>
        <fullName evidence="5">NADH dehydrogenase I subunit N</fullName>
    </alternativeName>
    <alternativeName>
        <fullName evidence="5">NDH-1 subunit N</fullName>
    </alternativeName>
</protein>
<comment type="catalytic activity">
    <reaction evidence="5">
        <text>a quinone + NADH + 5 H(+)(in) = a quinol + NAD(+) + 4 H(+)(out)</text>
        <dbReference type="Rhea" id="RHEA:57888"/>
        <dbReference type="ChEBI" id="CHEBI:15378"/>
        <dbReference type="ChEBI" id="CHEBI:24646"/>
        <dbReference type="ChEBI" id="CHEBI:57540"/>
        <dbReference type="ChEBI" id="CHEBI:57945"/>
        <dbReference type="ChEBI" id="CHEBI:132124"/>
    </reaction>
</comment>
<keyword evidence="5" id="KW-0874">Quinone</keyword>
<feature type="transmembrane region" description="Helical" evidence="5">
    <location>
        <begin position="74"/>
        <end position="92"/>
    </location>
</feature>
<evidence type="ECO:0000256" key="5">
    <source>
        <dbReference type="HAMAP-Rule" id="MF_00445"/>
    </source>
</evidence>
<dbReference type="GO" id="GO:0042773">
    <property type="term" value="P:ATP synthesis coupled electron transport"/>
    <property type="evidence" value="ECO:0007669"/>
    <property type="project" value="InterPro"/>
</dbReference>